<evidence type="ECO:0000256" key="1">
    <source>
        <dbReference type="SAM" id="Phobius"/>
    </source>
</evidence>
<proteinExistence type="predicted"/>
<feature type="transmembrane region" description="Helical" evidence="1">
    <location>
        <begin position="76"/>
        <end position="94"/>
    </location>
</feature>
<dbReference type="InterPro" id="IPR052712">
    <property type="entry name" value="Acid_resist_chaperone_HdeD"/>
</dbReference>
<keyword evidence="1" id="KW-0812">Transmembrane</keyword>
<keyword evidence="1" id="KW-0472">Membrane</keyword>
<keyword evidence="3" id="KW-1185">Reference proteome</keyword>
<feature type="transmembrane region" description="Helical" evidence="1">
    <location>
        <begin position="100"/>
        <end position="121"/>
    </location>
</feature>
<comment type="caution">
    <text evidence="2">The sequence shown here is derived from an EMBL/GenBank/DDBJ whole genome shotgun (WGS) entry which is preliminary data.</text>
</comment>
<reference evidence="2 3" key="1">
    <citation type="submission" date="2020-08" db="EMBL/GenBank/DDBJ databases">
        <title>A Genomic Blueprint of the Chicken Gut Microbiome.</title>
        <authorList>
            <person name="Gilroy R."/>
            <person name="Ravi A."/>
            <person name="Getino M."/>
            <person name="Pursley I."/>
            <person name="Horton D.L."/>
            <person name="Alikhan N.-F."/>
            <person name="Baker D."/>
            <person name="Gharbi K."/>
            <person name="Hall N."/>
            <person name="Watson M."/>
            <person name="Adriaenssens E.M."/>
            <person name="Foster-Nyarko E."/>
            <person name="Jarju S."/>
            <person name="Secka A."/>
            <person name="Antonio M."/>
            <person name="Oren A."/>
            <person name="Chaudhuri R."/>
            <person name="La Ragione R.M."/>
            <person name="Hildebrand F."/>
            <person name="Pallen M.J."/>
        </authorList>
    </citation>
    <scope>NUCLEOTIDE SEQUENCE [LARGE SCALE GENOMIC DNA]</scope>
    <source>
        <strain evidence="2 3">Sa2CVA6</strain>
    </source>
</reference>
<evidence type="ECO:0000313" key="2">
    <source>
        <dbReference type="EMBL" id="MBD7958926.1"/>
    </source>
</evidence>
<feature type="transmembrane region" description="Helical" evidence="1">
    <location>
        <begin position="133"/>
        <end position="151"/>
    </location>
</feature>
<protein>
    <submittedName>
        <fullName evidence="2">DUF308 domain-containing protein</fullName>
    </submittedName>
</protein>
<name>A0ABR8S608_9BURK</name>
<dbReference type="PANTHER" id="PTHR34989">
    <property type="entry name" value="PROTEIN HDED"/>
    <property type="match status" value="1"/>
</dbReference>
<feature type="transmembrane region" description="Helical" evidence="1">
    <location>
        <begin position="157"/>
        <end position="180"/>
    </location>
</feature>
<feature type="transmembrane region" description="Helical" evidence="1">
    <location>
        <begin position="20"/>
        <end position="38"/>
    </location>
</feature>
<dbReference type="Proteomes" id="UP000634919">
    <property type="component" value="Unassembled WGS sequence"/>
</dbReference>
<evidence type="ECO:0000313" key="3">
    <source>
        <dbReference type="Proteomes" id="UP000634919"/>
    </source>
</evidence>
<sequence length="187" mass="19950">MGTQNPQASALQLTIGRTWWVILLFGILSTLFGLMAIFEPVRAGAGITWAIGLLAIAEGIVSLIAVFNKNLPISRGWMIVYALLSLLFGVMAVANPVSMAAAFVTVMAVWFIISGVLRIIFAVRVRKEIDNEWMLILSGVLGVVLGGLMLAAPIAGLIVAVIWIGVGALFYGILQIVAAFKIRKLAA</sequence>
<organism evidence="2 3">
    <name type="scientific">Comamonas avium</name>
    <dbReference type="NCBI Taxonomy" id="2762231"/>
    <lineage>
        <taxon>Bacteria</taxon>
        <taxon>Pseudomonadati</taxon>
        <taxon>Pseudomonadota</taxon>
        <taxon>Betaproteobacteria</taxon>
        <taxon>Burkholderiales</taxon>
        <taxon>Comamonadaceae</taxon>
        <taxon>Comamonas</taxon>
    </lineage>
</organism>
<dbReference type="RefSeq" id="WP_191721355.1">
    <property type="nucleotide sequence ID" value="NZ_JACSQK010000001.1"/>
</dbReference>
<feature type="transmembrane region" description="Helical" evidence="1">
    <location>
        <begin position="44"/>
        <end position="67"/>
    </location>
</feature>
<dbReference type="PANTHER" id="PTHR34989:SF1">
    <property type="entry name" value="PROTEIN HDED"/>
    <property type="match status" value="1"/>
</dbReference>
<dbReference type="EMBL" id="JACSQK010000001">
    <property type="protein sequence ID" value="MBD7958926.1"/>
    <property type="molecule type" value="Genomic_DNA"/>
</dbReference>
<dbReference type="InterPro" id="IPR005325">
    <property type="entry name" value="DUF308_memb"/>
</dbReference>
<dbReference type="Pfam" id="PF03729">
    <property type="entry name" value="DUF308"/>
    <property type="match status" value="1"/>
</dbReference>
<gene>
    <name evidence="2" type="ORF">H9646_00365</name>
</gene>
<accession>A0ABR8S608</accession>
<keyword evidence="1" id="KW-1133">Transmembrane helix</keyword>